<evidence type="ECO:0000313" key="5">
    <source>
        <dbReference type="EMBL" id="PAP76562.1"/>
    </source>
</evidence>
<dbReference type="SMART" id="SM00354">
    <property type="entry name" value="HTH_LACI"/>
    <property type="match status" value="1"/>
</dbReference>
<dbReference type="RefSeq" id="WP_143537605.1">
    <property type="nucleotide sequence ID" value="NZ_MQWD01000001.1"/>
</dbReference>
<dbReference type="GO" id="GO:0000976">
    <property type="term" value="F:transcription cis-regulatory region binding"/>
    <property type="evidence" value="ECO:0007669"/>
    <property type="project" value="TreeGrafter"/>
</dbReference>
<feature type="domain" description="HTH lacI-type" evidence="4">
    <location>
        <begin position="3"/>
        <end position="57"/>
    </location>
</feature>
<protein>
    <submittedName>
        <fullName evidence="5">LacI family transcriptional regulator</fullName>
    </submittedName>
</protein>
<comment type="caution">
    <text evidence="5">The sequence shown here is derived from an EMBL/GenBank/DDBJ whole genome shotgun (WGS) entry which is preliminary data.</text>
</comment>
<dbReference type="Gene3D" id="1.10.260.40">
    <property type="entry name" value="lambda repressor-like DNA-binding domains"/>
    <property type="match status" value="1"/>
</dbReference>
<evidence type="ECO:0000256" key="2">
    <source>
        <dbReference type="ARBA" id="ARBA00023125"/>
    </source>
</evidence>
<dbReference type="InterPro" id="IPR000843">
    <property type="entry name" value="HTH_LacI"/>
</dbReference>
<dbReference type="SUPFAM" id="SSF53822">
    <property type="entry name" value="Periplasmic binding protein-like I"/>
    <property type="match status" value="1"/>
</dbReference>
<keyword evidence="1" id="KW-0805">Transcription regulation</keyword>
<name>A0A271IZB9_9BACT</name>
<keyword evidence="6" id="KW-1185">Reference proteome</keyword>
<evidence type="ECO:0000259" key="4">
    <source>
        <dbReference type="PROSITE" id="PS50932"/>
    </source>
</evidence>
<sequence length="345" mass="37653">MPVTIYDIAEGADVSIATVSRAFNGHPRVSETTRERVFAVARALGYEPHASAQSLARQNTQLISAVVPIMTSAFFMEVLRGIQDRLDESHYDLVVYASRTLDSIGGQLSRAVQRGRADGMLLISTPITDARVRQILAARQPVVLVDAYHDDIDSVTVDNRRGGAVATRHLLARGHERIGLLLPVEGSGPSDQRRAGYEDALREAGIEVDEDLILHAMWDHVHHGYTRYAGYQGMRELMGRFEGRDDGPTAVFAAADVLAYGALRAGREAGYRAPRDIDVIGFDDIEPSAYAGLSTVRQPMYEMGKMATELLMRRLGNPASPAQHTVFAPDLVVRESSGGSAEKLV</sequence>
<dbReference type="InterPro" id="IPR046335">
    <property type="entry name" value="LacI/GalR-like_sensor"/>
</dbReference>
<evidence type="ECO:0000256" key="1">
    <source>
        <dbReference type="ARBA" id="ARBA00023015"/>
    </source>
</evidence>
<dbReference type="PANTHER" id="PTHR30146">
    <property type="entry name" value="LACI-RELATED TRANSCRIPTIONAL REPRESSOR"/>
    <property type="match status" value="1"/>
</dbReference>
<dbReference type="Pfam" id="PF13377">
    <property type="entry name" value="Peripla_BP_3"/>
    <property type="match status" value="1"/>
</dbReference>
<reference evidence="5 6" key="1">
    <citation type="submission" date="2016-11" db="EMBL/GenBank/DDBJ databases">
        <title>Study of marine rhodopsin-containing bacteria.</title>
        <authorList>
            <person name="Yoshizawa S."/>
            <person name="Kumagai Y."/>
            <person name="Kogure K."/>
        </authorList>
    </citation>
    <scope>NUCLEOTIDE SEQUENCE [LARGE SCALE GENOMIC DNA]</scope>
    <source>
        <strain evidence="5 6">SAORIC-28</strain>
    </source>
</reference>
<dbReference type="PANTHER" id="PTHR30146:SF109">
    <property type="entry name" value="HTH-TYPE TRANSCRIPTIONAL REGULATOR GALS"/>
    <property type="match status" value="1"/>
</dbReference>
<dbReference type="OrthoDB" id="9768806at2"/>
<dbReference type="AlphaFoldDB" id="A0A271IZB9"/>
<dbReference type="SUPFAM" id="SSF47413">
    <property type="entry name" value="lambda repressor-like DNA-binding domains"/>
    <property type="match status" value="1"/>
</dbReference>
<dbReference type="PROSITE" id="PS50932">
    <property type="entry name" value="HTH_LACI_2"/>
    <property type="match status" value="1"/>
</dbReference>
<keyword evidence="2" id="KW-0238">DNA-binding</keyword>
<gene>
    <name evidence="5" type="ORF">BSZ37_08965</name>
</gene>
<proteinExistence type="predicted"/>
<dbReference type="GO" id="GO:0003700">
    <property type="term" value="F:DNA-binding transcription factor activity"/>
    <property type="evidence" value="ECO:0007669"/>
    <property type="project" value="TreeGrafter"/>
</dbReference>
<organism evidence="5 6">
    <name type="scientific">Rubrivirga marina</name>
    <dbReference type="NCBI Taxonomy" id="1196024"/>
    <lineage>
        <taxon>Bacteria</taxon>
        <taxon>Pseudomonadati</taxon>
        <taxon>Rhodothermota</taxon>
        <taxon>Rhodothermia</taxon>
        <taxon>Rhodothermales</taxon>
        <taxon>Rubricoccaceae</taxon>
        <taxon>Rubrivirga</taxon>
    </lineage>
</organism>
<dbReference type="Proteomes" id="UP000216339">
    <property type="component" value="Unassembled WGS sequence"/>
</dbReference>
<evidence type="ECO:0000256" key="3">
    <source>
        <dbReference type="ARBA" id="ARBA00023163"/>
    </source>
</evidence>
<dbReference type="InterPro" id="IPR028082">
    <property type="entry name" value="Peripla_BP_I"/>
</dbReference>
<dbReference type="InterPro" id="IPR010982">
    <property type="entry name" value="Lambda_DNA-bd_dom_sf"/>
</dbReference>
<dbReference type="CDD" id="cd01392">
    <property type="entry name" value="HTH_LacI"/>
    <property type="match status" value="1"/>
</dbReference>
<dbReference type="CDD" id="cd06267">
    <property type="entry name" value="PBP1_LacI_sugar_binding-like"/>
    <property type="match status" value="1"/>
</dbReference>
<dbReference type="Pfam" id="PF00356">
    <property type="entry name" value="LacI"/>
    <property type="match status" value="1"/>
</dbReference>
<evidence type="ECO:0000313" key="6">
    <source>
        <dbReference type="Proteomes" id="UP000216339"/>
    </source>
</evidence>
<dbReference type="Gene3D" id="3.40.50.2300">
    <property type="match status" value="2"/>
</dbReference>
<accession>A0A271IZB9</accession>
<dbReference type="EMBL" id="MQWD01000001">
    <property type="protein sequence ID" value="PAP76562.1"/>
    <property type="molecule type" value="Genomic_DNA"/>
</dbReference>
<keyword evidence="3" id="KW-0804">Transcription</keyword>